<sequence length="206" mass="21822">MPCNKIVWAFVGLCGLSLFLEISEAAPKGGKSGKSGSGAGNFEELINNFPPDQLKQFIDQMENKDLGDMVKDFPDKSVALAFKGIGGGNAAAIGTLIKKINVAQIESALNTISEKKLKNAIKGLGEKNIEAIFGVAGSEIEKETKAQIMERIVNLPAVNLGSLVFAAPNDIVANLIKGFNSAVLGEVIKTFDETELKRLVTAVSKS</sequence>
<dbReference type="EMBL" id="JAFNEN010000515">
    <property type="protein sequence ID" value="KAG8181443.1"/>
    <property type="molecule type" value="Genomic_DNA"/>
</dbReference>
<evidence type="ECO:0000256" key="1">
    <source>
        <dbReference type="SAM" id="SignalP"/>
    </source>
</evidence>
<proteinExistence type="predicted"/>
<name>A0AAV6UC65_9ARAC</name>
<keyword evidence="1" id="KW-0732">Signal</keyword>
<feature type="chain" id="PRO_5043338909" evidence="1">
    <location>
        <begin position="26"/>
        <end position="206"/>
    </location>
</feature>
<evidence type="ECO:0000313" key="2">
    <source>
        <dbReference type="EMBL" id="KAG8181443.1"/>
    </source>
</evidence>
<dbReference type="AlphaFoldDB" id="A0AAV6UC65"/>
<keyword evidence="3" id="KW-1185">Reference proteome</keyword>
<organism evidence="2 3">
    <name type="scientific">Oedothorax gibbosus</name>
    <dbReference type="NCBI Taxonomy" id="931172"/>
    <lineage>
        <taxon>Eukaryota</taxon>
        <taxon>Metazoa</taxon>
        <taxon>Ecdysozoa</taxon>
        <taxon>Arthropoda</taxon>
        <taxon>Chelicerata</taxon>
        <taxon>Arachnida</taxon>
        <taxon>Araneae</taxon>
        <taxon>Araneomorphae</taxon>
        <taxon>Entelegynae</taxon>
        <taxon>Araneoidea</taxon>
        <taxon>Linyphiidae</taxon>
        <taxon>Erigoninae</taxon>
        <taxon>Oedothorax</taxon>
    </lineage>
</organism>
<evidence type="ECO:0000313" key="3">
    <source>
        <dbReference type="Proteomes" id="UP000827092"/>
    </source>
</evidence>
<gene>
    <name evidence="2" type="ORF">JTE90_015461</name>
</gene>
<feature type="signal peptide" evidence="1">
    <location>
        <begin position="1"/>
        <end position="25"/>
    </location>
</feature>
<dbReference type="Proteomes" id="UP000827092">
    <property type="component" value="Unassembled WGS sequence"/>
</dbReference>
<comment type="caution">
    <text evidence="2">The sequence shown here is derived from an EMBL/GenBank/DDBJ whole genome shotgun (WGS) entry which is preliminary data.</text>
</comment>
<reference evidence="2 3" key="1">
    <citation type="journal article" date="2022" name="Nat. Ecol. Evol.">
        <title>A masculinizing supergene underlies an exaggerated male reproductive morph in a spider.</title>
        <authorList>
            <person name="Hendrickx F."/>
            <person name="De Corte Z."/>
            <person name="Sonet G."/>
            <person name="Van Belleghem S.M."/>
            <person name="Kostlbacher S."/>
            <person name="Vangestel C."/>
        </authorList>
    </citation>
    <scope>NUCLEOTIDE SEQUENCE [LARGE SCALE GENOMIC DNA]</scope>
    <source>
        <strain evidence="2">W744_W776</strain>
    </source>
</reference>
<accession>A0AAV6UC65</accession>
<protein>
    <submittedName>
        <fullName evidence="2">Uncharacterized protein</fullName>
    </submittedName>
</protein>